<sequence length="42" mass="4451">MGLCFAEILAGIPVKVTSCSGYVGKIGNQIPESVVSLIQNQW</sequence>
<reference evidence="1 2" key="1">
    <citation type="journal article" date="2020" name="Front. Microbiol.">
        <title>Single-cell genomics of novel Actinobacteria with the Wood-Ljungdahl pathway discovered in a serpentinizing system.</title>
        <authorList>
            <person name="Merino N."/>
            <person name="Kawai M."/>
            <person name="Boyd E.S."/>
            <person name="Colman D.R."/>
            <person name="McGlynn S.E."/>
            <person name="Nealson K.H."/>
            <person name="Kurokawa K."/>
            <person name="Hongoh Y."/>
        </authorList>
    </citation>
    <scope>NUCLEOTIDE SEQUENCE [LARGE SCALE GENOMIC DNA]</scope>
    <source>
        <strain evidence="1 2">S06</strain>
    </source>
</reference>
<protein>
    <submittedName>
        <fullName evidence="1">Uncharacterized protein</fullName>
    </submittedName>
</protein>
<evidence type="ECO:0000313" key="1">
    <source>
        <dbReference type="EMBL" id="GFP21045.1"/>
    </source>
</evidence>
<proteinExistence type="predicted"/>
<dbReference type="AlphaFoldDB" id="A0A6V8NLE1"/>
<evidence type="ECO:0000313" key="2">
    <source>
        <dbReference type="Proteomes" id="UP000580051"/>
    </source>
</evidence>
<gene>
    <name evidence="1" type="ORF">HKBW3S06_00271</name>
</gene>
<name>A0A6V8NLE1_9ACTN</name>
<comment type="caution">
    <text evidence="1">The sequence shown here is derived from an EMBL/GenBank/DDBJ whole genome shotgun (WGS) entry which is preliminary data.</text>
</comment>
<organism evidence="1 2">
    <name type="scientific">Candidatus Hakubella thermalkaliphila</name>
    <dbReference type="NCBI Taxonomy" id="2754717"/>
    <lineage>
        <taxon>Bacteria</taxon>
        <taxon>Bacillati</taxon>
        <taxon>Actinomycetota</taxon>
        <taxon>Actinomycetota incertae sedis</taxon>
        <taxon>Candidatus Hakubellales</taxon>
        <taxon>Candidatus Hakubellaceae</taxon>
        <taxon>Candidatus Hakubella</taxon>
    </lineage>
</organism>
<accession>A0A6V8NLE1</accession>
<dbReference type="Proteomes" id="UP000580051">
    <property type="component" value="Unassembled WGS sequence"/>
</dbReference>
<dbReference type="EMBL" id="BLRV01000014">
    <property type="protein sequence ID" value="GFP21045.1"/>
    <property type="molecule type" value="Genomic_DNA"/>
</dbReference>